<dbReference type="FunFam" id="1.20.5.170:FF:000040">
    <property type="entry name" value="Nuclear pore glycoprotein p62"/>
    <property type="match status" value="1"/>
</dbReference>
<dbReference type="Proteomes" id="UP000008144">
    <property type="component" value="Chromosome 13"/>
</dbReference>
<dbReference type="PANTHER" id="PTHR12084:SF0">
    <property type="entry name" value="NUCLEAR PORE GLYCOPROTEIN P62"/>
    <property type="match status" value="1"/>
</dbReference>
<dbReference type="GO" id="GO:0017056">
    <property type="term" value="F:structural constituent of nuclear pore"/>
    <property type="evidence" value="ECO:0000318"/>
    <property type="project" value="GO_Central"/>
</dbReference>
<comment type="similarity">
    <text evidence="2">Belongs to the nucleoporin NSP1/NUP62 family.</text>
</comment>
<proteinExistence type="inferred from homology"/>
<name>F6THX7_CIOIN</name>
<dbReference type="InterPro" id="IPR026010">
    <property type="entry name" value="NSP1/NUP62"/>
</dbReference>
<evidence type="ECO:0000313" key="11">
    <source>
        <dbReference type="Ensembl" id="ENSCINP00000014905.3"/>
    </source>
</evidence>
<evidence type="ECO:0000256" key="4">
    <source>
        <dbReference type="ARBA" id="ARBA00022816"/>
    </source>
</evidence>
<keyword evidence="6" id="KW-0811">Translocation</keyword>
<keyword evidence="9" id="KW-0175">Coiled coil</keyword>
<evidence type="ECO:0000256" key="7">
    <source>
        <dbReference type="ARBA" id="ARBA00023132"/>
    </source>
</evidence>
<evidence type="ECO:0000313" key="12">
    <source>
        <dbReference type="Proteomes" id="UP000008144"/>
    </source>
</evidence>
<evidence type="ECO:0000256" key="8">
    <source>
        <dbReference type="ARBA" id="ARBA00023242"/>
    </source>
</evidence>
<dbReference type="OMA" id="DIFRAPY"/>
<feature type="coiled-coil region" evidence="9">
    <location>
        <begin position="315"/>
        <end position="391"/>
    </location>
</feature>
<evidence type="ECO:0000256" key="3">
    <source>
        <dbReference type="ARBA" id="ARBA00022448"/>
    </source>
</evidence>
<reference evidence="12" key="1">
    <citation type="journal article" date="2002" name="Science">
        <title>The draft genome of Ciona intestinalis: insights into chordate and vertebrate origins.</title>
        <authorList>
            <person name="Dehal P."/>
            <person name="Satou Y."/>
            <person name="Campbell R.K."/>
            <person name="Chapman J."/>
            <person name="Degnan B."/>
            <person name="De Tomaso A."/>
            <person name="Davidson B."/>
            <person name="Di Gregorio A."/>
            <person name="Gelpke M."/>
            <person name="Goodstein D.M."/>
            <person name="Harafuji N."/>
            <person name="Hastings K.E."/>
            <person name="Ho I."/>
            <person name="Hotta K."/>
            <person name="Huang W."/>
            <person name="Kawashima T."/>
            <person name="Lemaire P."/>
            <person name="Martinez D."/>
            <person name="Meinertzhagen I.A."/>
            <person name="Necula S."/>
            <person name="Nonaka M."/>
            <person name="Putnam N."/>
            <person name="Rash S."/>
            <person name="Saiga H."/>
            <person name="Satake M."/>
            <person name="Terry A."/>
            <person name="Yamada L."/>
            <person name="Wang H.G."/>
            <person name="Awazu S."/>
            <person name="Azumi K."/>
            <person name="Boore J."/>
            <person name="Branno M."/>
            <person name="Chin-Bow S."/>
            <person name="DeSantis R."/>
            <person name="Doyle S."/>
            <person name="Francino P."/>
            <person name="Keys D.N."/>
            <person name="Haga S."/>
            <person name="Hayashi H."/>
            <person name="Hino K."/>
            <person name="Imai K.S."/>
            <person name="Inaba K."/>
            <person name="Kano S."/>
            <person name="Kobayashi K."/>
            <person name="Kobayashi M."/>
            <person name="Lee B.I."/>
            <person name="Makabe K.W."/>
            <person name="Manohar C."/>
            <person name="Matassi G."/>
            <person name="Medina M."/>
            <person name="Mochizuki Y."/>
            <person name="Mount S."/>
            <person name="Morishita T."/>
            <person name="Miura S."/>
            <person name="Nakayama A."/>
            <person name="Nishizaka S."/>
            <person name="Nomoto H."/>
            <person name="Ohta F."/>
            <person name="Oishi K."/>
            <person name="Rigoutsos I."/>
            <person name="Sano M."/>
            <person name="Sasaki A."/>
            <person name="Sasakura Y."/>
            <person name="Shoguchi E."/>
            <person name="Shin-i T."/>
            <person name="Spagnuolo A."/>
            <person name="Stainier D."/>
            <person name="Suzuki M.M."/>
            <person name="Tassy O."/>
            <person name="Takatori N."/>
            <person name="Tokuoka M."/>
            <person name="Yagi K."/>
            <person name="Yoshizaki F."/>
            <person name="Wada S."/>
            <person name="Zhang C."/>
            <person name="Hyatt P.D."/>
            <person name="Larimer F."/>
            <person name="Detter C."/>
            <person name="Doggett N."/>
            <person name="Glavina T."/>
            <person name="Hawkins T."/>
            <person name="Richardson P."/>
            <person name="Lucas S."/>
            <person name="Kohara Y."/>
            <person name="Levine M."/>
            <person name="Satoh N."/>
            <person name="Rokhsar D.S."/>
        </authorList>
    </citation>
    <scope>NUCLEOTIDE SEQUENCE [LARGE SCALE GENOMIC DNA]</scope>
</reference>
<reference evidence="11" key="3">
    <citation type="submission" date="2025-08" db="UniProtKB">
        <authorList>
            <consortium name="Ensembl"/>
        </authorList>
    </citation>
    <scope>IDENTIFICATION</scope>
</reference>
<reference evidence="11" key="2">
    <citation type="journal article" date="2008" name="Genome Biol.">
        <title>Improved genome assembly and evidence-based global gene model set for the chordate Ciona intestinalis: new insight into intron and operon populations.</title>
        <authorList>
            <person name="Satou Y."/>
            <person name="Mineta K."/>
            <person name="Ogasawara M."/>
            <person name="Sasakura Y."/>
            <person name="Shoguchi E."/>
            <person name="Ueno K."/>
            <person name="Yamada L."/>
            <person name="Matsumoto J."/>
            <person name="Wasserscheid J."/>
            <person name="Dewar K."/>
            <person name="Wiley G.B."/>
            <person name="Macmil S.L."/>
            <person name="Roe B.A."/>
            <person name="Zeller R.W."/>
            <person name="Hastings K.E."/>
            <person name="Lemaire P."/>
            <person name="Lindquist E."/>
            <person name="Endo T."/>
            <person name="Hotta K."/>
            <person name="Inaba K."/>
        </authorList>
    </citation>
    <scope>NUCLEOTIDE SEQUENCE [LARGE SCALE GENOMIC DNA]</scope>
    <source>
        <strain evidence="11">wild type</strain>
    </source>
</reference>
<keyword evidence="5" id="KW-0653">Protein transport</keyword>
<protein>
    <recommendedName>
        <fullName evidence="10">Nucleoporin NSP1-like C-terminal domain-containing protein</fullName>
    </recommendedName>
</protein>
<accession>F6THX7</accession>
<organism evidence="11 12">
    <name type="scientific">Ciona intestinalis</name>
    <name type="common">Transparent sea squirt</name>
    <name type="synonym">Ascidia intestinalis</name>
    <dbReference type="NCBI Taxonomy" id="7719"/>
    <lineage>
        <taxon>Eukaryota</taxon>
        <taxon>Metazoa</taxon>
        <taxon>Chordata</taxon>
        <taxon>Tunicata</taxon>
        <taxon>Ascidiacea</taxon>
        <taxon>Phlebobranchia</taxon>
        <taxon>Cionidae</taxon>
        <taxon>Ciona</taxon>
    </lineage>
</organism>
<dbReference type="PANTHER" id="PTHR12084">
    <property type="entry name" value="NUCLEAR PORE GLYCOPROTEIN P62-RELATED"/>
    <property type="match status" value="1"/>
</dbReference>
<dbReference type="GO" id="GO:0006405">
    <property type="term" value="P:RNA export from nucleus"/>
    <property type="evidence" value="ECO:0000318"/>
    <property type="project" value="GO_Central"/>
</dbReference>
<dbReference type="InterPro" id="IPR007758">
    <property type="entry name" value="Nucleoporin_NSP1_C"/>
</dbReference>
<dbReference type="AlphaFoldDB" id="F6THX7"/>
<evidence type="ECO:0000256" key="9">
    <source>
        <dbReference type="SAM" id="Coils"/>
    </source>
</evidence>
<evidence type="ECO:0000256" key="5">
    <source>
        <dbReference type="ARBA" id="ARBA00022927"/>
    </source>
</evidence>
<keyword evidence="12" id="KW-1185">Reference proteome</keyword>
<dbReference type="STRING" id="7719.ENSCINP00000014905"/>
<keyword evidence="8" id="KW-0539">Nucleus</keyword>
<dbReference type="GO" id="GO:0044613">
    <property type="term" value="C:nuclear pore central transport channel"/>
    <property type="evidence" value="ECO:0000318"/>
    <property type="project" value="GO_Central"/>
</dbReference>
<keyword evidence="4" id="KW-0509">mRNA transport</keyword>
<dbReference type="Ensembl" id="ENSCINT00000014905.3">
    <property type="protein sequence ID" value="ENSCINP00000014905.3"/>
    <property type="gene ID" value="ENSCING00000007265.3"/>
</dbReference>
<comment type="subcellular location">
    <subcellularLocation>
        <location evidence="1">Nucleus</location>
        <location evidence="1">Nuclear pore complex</location>
    </subcellularLocation>
</comment>
<dbReference type="InParanoid" id="F6THX7"/>
<dbReference type="HOGENOM" id="CLU_025936_0_0_1"/>
<dbReference type="GO" id="GO:0006606">
    <property type="term" value="P:protein import into nucleus"/>
    <property type="evidence" value="ECO:0000318"/>
    <property type="project" value="GO_Central"/>
</dbReference>
<dbReference type="GeneTree" id="ENSGT00940000167119"/>
<dbReference type="FunCoup" id="F6THX7">
    <property type="interactions" value="2"/>
</dbReference>
<dbReference type="Pfam" id="PF05064">
    <property type="entry name" value="Nsp1_C"/>
    <property type="match status" value="1"/>
</dbReference>
<dbReference type="EMBL" id="EAAA01001124">
    <property type="status" value="NOT_ANNOTATED_CDS"/>
    <property type="molecule type" value="Genomic_DNA"/>
</dbReference>
<evidence type="ECO:0000259" key="10">
    <source>
        <dbReference type="Pfam" id="PF05064"/>
    </source>
</evidence>
<dbReference type="GO" id="GO:0005543">
    <property type="term" value="F:phospholipid binding"/>
    <property type="evidence" value="ECO:0000318"/>
    <property type="project" value="GO_Central"/>
</dbReference>
<evidence type="ECO:0000256" key="6">
    <source>
        <dbReference type="ARBA" id="ARBA00023010"/>
    </source>
</evidence>
<keyword evidence="7" id="KW-0906">Nuclear pore complex</keyword>
<keyword evidence="3" id="KW-0813">Transport</keyword>
<reference evidence="11" key="4">
    <citation type="submission" date="2025-09" db="UniProtKB">
        <authorList>
            <consortium name="Ensembl"/>
        </authorList>
    </citation>
    <scope>IDENTIFICATION</scope>
</reference>
<feature type="domain" description="Nucleoporin NSP1-like C-terminal" evidence="10">
    <location>
        <begin position="303"/>
        <end position="408"/>
    </location>
</feature>
<evidence type="ECO:0000256" key="1">
    <source>
        <dbReference type="ARBA" id="ARBA00004567"/>
    </source>
</evidence>
<dbReference type="GO" id="GO:0051028">
    <property type="term" value="P:mRNA transport"/>
    <property type="evidence" value="ECO:0007669"/>
    <property type="project" value="UniProtKB-KW"/>
</dbReference>
<dbReference type="Gene3D" id="1.20.5.170">
    <property type="match status" value="1"/>
</dbReference>
<evidence type="ECO:0000256" key="2">
    <source>
        <dbReference type="ARBA" id="ARBA00005911"/>
    </source>
</evidence>
<sequence>PSNAFSFGQTSAAPATTSNTGFSFGGGGGNNTGFGGGIGTTGKIVLNIMQRCMNTPCQSSSLFGSSTPATQSTGFSFAPVASTATGGSQVTSAGSGLFGSTSGFGFGASTTKPSSQANPSALLNFGSTTTTAATKSMFGLATAQPSTPATGFSQPAQATGLASKPVSLGGVATTAQPVQQTASTGFSLTQQPAKTDGFQLGGLSSGFKLGGLTSSVATTTPAASGFQLGSTAGTGSGVSAAAPFLSSALASSTNAQQKPAAATTAATTTAAPGGGLSLGGAAATTSSSLGGGIKLPGATAATTTTTATAAPSLRYKDLETRINKWTNELEQQEQLFLTQATQVNAWDKLLIDNGEKITNLNSEFEKVKCDQDRLDQEIDFIRTQQQELEDLLLPLEEKTRQQVSSLAGAVHTHHADVERERTYNLAENIDAQLKQMVQDLKEVIEHINATSQPADAADPVNQISKILSAHMDSLQWLDSNSGALQQKLNVLVKEVNAHKVEQESRFRLAFD</sequence>